<dbReference type="EMBL" id="VEPZ02001422">
    <property type="protein sequence ID" value="KAE8673832.1"/>
    <property type="molecule type" value="Genomic_DNA"/>
</dbReference>
<evidence type="ECO:0000256" key="1">
    <source>
        <dbReference type="ARBA" id="ARBA00022741"/>
    </source>
</evidence>
<dbReference type="SUPFAM" id="SSF52540">
    <property type="entry name" value="P-loop containing nucleoside triphosphate hydrolases"/>
    <property type="match status" value="1"/>
</dbReference>
<proteinExistence type="predicted"/>
<evidence type="ECO:0000256" key="2">
    <source>
        <dbReference type="ARBA" id="ARBA00022821"/>
    </source>
</evidence>
<dbReference type="AlphaFoldDB" id="A0A6A2XEL6"/>
<gene>
    <name evidence="5" type="ORF">F3Y22_tig00111772pilonHSYRG00361</name>
</gene>
<evidence type="ECO:0000313" key="6">
    <source>
        <dbReference type="Proteomes" id="UP000436088"/>
    </source>
</evidence>
<dbReference type="InterPro" id="IPR042197">
    <property type="entry name" value="Apaf_helical"/>
</dbReference>
<keyword evidence="2" id="KW-0611">Plant defense</keyword>
<comment type="caution">
    <text evidence="5">The sequence shown here is derived from an EMBL/GenBank/DDBJ whole genome shotgun (WGS) entry which is preliminary data.</text>
</comment>
<protein>
    <recommendedName>
        <fullName evidence="4">NB-ARC domain-containing protein</fullName>
    </recommendedName>
</protein>
<keyword evidence="1" id="KW-0547">Nucleotide-binding</keyword>
<evidence type="ECO:0000313" key="5">
    <source>
        <dbReference type="EMBL" id="KAE8673832.1"/>
    </source>
</evidence>
<dbReference type="Gene3D" id="1.10.8.430">
    <property type="entry name" value="Helical domain of apoptotic protease-activating factors"/>
    <property type="match status" value="1"/>
</dbReference>
<dbReference type="GO" id="GO:0006952">
    <property type="term" value="P:defense response"/>
    <property type="evidence" value="ECO:0007669"/>
    <property type="project" value="UniProtKB-KW"/>
</dbReference>
<evidence type="ECO:0000256" key="3">
    <source>
        <dbReference type="ARBA" id="ARBA00022840"/>
    </source>
</evidence>
<dbReference type="Pfam" id="PF00931">
    <property type="entry name" value="NB-ARC"/>
    <property type="match status" value="1"/>
</dbReference>
<dbReference type="InterPro" id="IPR002182">
    <property type="entry name" value="NB-ARC"/>
</dbReference>
<dbReference type="Gene3D" id="3.40.50.300">
    <property type="entry name" value="P-loop containing nucleotide triphosphate hydrolases"/>
    <property type="match status" value="1"/>
</dbReference>
<dbReference type="GO" id="GO:0005524">
    <property type="term" value="F:ATP binding"/>
    <property type="evidence" value="ECO:0007669"/>
    <property type="project" value="UniProtKB-KW"/>
</dbReference>
<keyword evidence="6" id="KW-1185">Reference proteome</keyword>
<dbReference type="PRINTS" id="PR00364">
    <property type="entry name" value="DISEASERSIST"/>
</dbReference>
<feature type="domain" description="NB-ARC" evidence="4">
    <location>
        <begin position="158"/>
        <end position="195"/>
    </location>
</feature>
<evidence type="ECO:0000259" key="4">
    <source>
        <dbReference type="Pfam" id="PF00931"/>
    </source>
</evidence>
<reference evidence="5" key="1">
    <citation type="submission" date="2019-09" db="EMBL/GenBank/DDBJ databases">
        <title>Draft genome information of white flower Hibiscus syriacus.</title>
        <authorList>
            <person name="Kim Y.-M."/>
        </authorList>
    </citation>
    <scope>NUCLEOTIDE SEQUENCE [LARGE SCALE GENOMIC DNA]</scope>
    <source>
        <strain evidence="5">YM2019G1</strain>
    </source>
</reference>
<name>A0A6A2XEL6_HIBSY</name>
<dbReference type="PANTHER" id="PTHR33463">
    <property type="entry name" value="NB-ARC DOMAIN-CONTAINING PROTEIN-RELATED"/>
    <property type="match status" value="1"/>
</dbReference>
<dbReference type="InterPro" id="IPR027417">
    <property type="entry name" value="P-loop_NTPase"/>
</dbReference>
<accession>A0A6A2XEL6</accession>
<dbReference type="InterPro" id="IPR050905">
    <property type="entry name" value="Plant_NBS-LRR"/>
</dbReference>
<keyword evidence="3" id="KW-0067">ATP-binding</keyword>
<dbReference type="Proteomes" id="UP000436088">
    <property type="component" value="Unassembled WGS sequence"/>
</dbReference>
<sequence length="441" mass="49415">MQSIVSSAASRVAKYTFGVIKREIGYIIYVASNVQDLKEQVGKLEDARGRVQHSADRAIRNAEKIEADVLKWLANVNKKFTENVEEKLKDDEEKAKKKCFFALCPNVKSRYQVRKKAVEEAQAISELLGQGKFDKVSYSPAMEGIITKGYKAFESRTKALEGIMEALNDSSARIVGIHGMAGVGKTTLAKEVAARKLDLEEVGISFEDEAAKRSSIAGCKILLTSRSLNVLRLTHAEKSSKVEILSQGESMILFPKTVGDISGDYERIANELKEKCEGLPVTILAIANTLKDMDLRFCEDSLLQLRGSNSSNVERMQDNIFWSASTRLKKQRKRIYVRVHKFKASSLLLEGKDYKLMKMHDLIRDVSISIASKNKGMWVIRDGNRLKELLRKENLKGCTAISLPHSNIADLSGVDCSSLKLLMLRNNDQSFRVSVFFQRHG</sequence>
<dbReference type="GO" id="GO:0043531">
    <property type="term" value="F:ADP binding"/>
    <property type="evidence" value="ECO:0007669"/>
    <property type="project" value="InterPro"/>
</dbReference>
<organism evidence="5 6">
    <name type="scientific">Hibiscus syriacus</name>
    <name type="common">Rose of Sharon</name>
    <dbReference type="NCBI Taxonomy" id="106335"/>
    <lineage>
        <taxon>Eukaryota</taxon>
        <taxon>Viridiplantae</taxon>
        <taxon>Streptophyta</taxon>
        <taxon>Embryophyta</taxon>
        <taxon>Tracheophyta</taxon>
        <taxon>Spermatophyta</taxon>
        <taxon>Magnoliopsida</taxon>
        <taxon>eudicotyledons</taxon>
        <taxon>Gunneridae</taxon>
        <taxon>Pentapetalae</taxon>
        <taxon>rosids</taxon>
        <taxon>malvids</taxon>
        <taxon>Malvales</taxon>
        <taxon>Malvaceae</taxon>
        <taxon>Malvoideae</taxon>
        <taxon>Hibiscus</taxon>
    </lineage>
</organism>
<dbReference type="PANTHER" id="PTHR33463:SF203">
    <property type="entry name" value="AAA+ ATPASE DOMAIN-CONTAINING PROTEIN"/>
    <property type="match status" value="1"/>
</dbReference>